<dbReference type="Gene3D" id="3.40.50.1820">
    <property type="entry name" value="alpha/beta hydrolase"/>
    <property type="match status" value="1"/>
</dbReference>
<reference evidence="2 3" key="1">
    <citation type="submission" date="2013-09" db="EMBL/GenBank/DDBJ databases">
        <title>Complete genome sequence of Corynebacterium doosanense CAU 212(T) (=DSM 45436(T)), isolated from activated sludge.</title>
        <authorList>
            <person name="Schaffert L."/>
            <person name="Albersmeier A."/>
            <person name="Kalinowski J."/>
            <person name="Ruckert C."/>
        </authorList>
    </citation>
    <scope>NUCLEOTIDE SEQUENCE [LARGE SCALE GENOMIC DNA]</scope>
    <source>
        <strain evidence="2 3">CAU 212</strain>
    </source>
</reference>
<evidence type="ECO:0000313" key="3">
    <source>
        <dbReference type="Proteomes" id="UP000029914"/>
    </source>
</evidence>
<dbReference type="GO" id="GO:0003824">
    <property type="term" value="F:catalytic activity"/>
    <property type="evidence" value="ECO:0007669"/>
    <property type="project" value="UniProtKB-ARBA"/>
</dbReference>
<dbReference type="Proteomes" id="UP000029914">
    <property type="component" value="Chromosome"/>
</dbReference>
<dbReference type="PRINTS" id="PR00111">
    <property type="entry name" value="ABHYDROLASE"/>
</dbReference>
<dbReference type="STRING" id="558173.CDOO_10585"/>
<dbReference type="KEGG" id="cdo:CDOO_10585"/>
<proteinExistence type="predicted"/>
<feature type="domain" description="AB hydrolase-1" evidence="1">
    <location>
        <begin position="27"/>
        <end position="249"/>
    </location>
</feature>
<accession>A0A097IHR5</accession>
<dbReference type="InterPro" id="IPR029058">
    <property type="entry name" value="AB_hydrolase_fold"/>
</dbReference>
<dbReference type="Pfam" id="PF12697">
    <property type="entry name" value="Abhydrolase_6"/>
    <property type="match status" value="1"/>
</dbReference>
<keyword evidence="3" id="KW-1185">Reference proteome</keyword>
<dbReference type="eggNOG" id="COG0596">
    <property type="taxonomic scope" value="Bacteria"/>
</dbReference>
<sequence length="256" mass="27226">MILHHVSYGAGNPGNPIVFLGSIVSTTAMWLPQLDALSAHRHVIALDHRGHGKSTDPDVEPFATTIDDLCTDILETLDALGVPGFDVVGLSLGGALAQYLTATSGRVGRAAFLCTAPYFGGEEKWRPRSELTRAEGMAPMLDGVMSLWVTESFRESRPATADWYRDMILSTRGVGYASCADALAGWDFRDRLGEITVPVLTIAGEEDQSTPPAALQTIADGVGGEVTSVVVSPGAHVPTIEAADQVSEALRDFFRA</sequence>
<protein>
    <submittedName>
        <fullName evidence="2">3-oxoadipate enol-lactonase</fullName>
    </submittedName>
</protein>
<organism evidence="2 3">
    <name type="scientific">Corynebacterium doosanense CAU 212 = DSM 45436</name>
    <dbReference type="NCBI Taxonomy" id="558173"/>
    <lineage>
        <taxon>Bacteria</taxon>
        <taxon>Bacillati</taxon>
        <taxon>Actinomycetota</taxon>
        <taxon>Actinomycetes</taxon>
        <taxon>Mycobacteriales</taxon>
        <taxon>Corynebacteriaceae</taxon>
        <taxon>Corynebacterium</taxon>
    </lineage>
</organism>
<gene>
    <name evidence="2" type="ORF">CDOO_10585</name>
</gene>
<dbReference type="SUPFAM" id="SSF53474">
    <property type="entry name" value="alpha/beta-Hydrolases"/>
    <property type="match status" value="1"/>
</dbReference>
<evidence type="ECO:0000259" key="1">
    <source>
        <dbReference type="Pfam" id="PF12697"/>
    </source>
</evidence>
<dbReference type="RefSeq" id="WP_018020639.1">
    <property type="nucleotide sequence ID" value="NZ_AQUX01000001.1"/>
</dbReference>
<evidence type="ECO:0000313" key="2">
    <source>
        <dbReference type="EMBL" id="AIT61665.1"/>
    </source>
</evidence>
<name>A0A097IHR5_9CORY</name>
<dbReference type="HOGENOM" id="CLU_020336_50_3_11"/>
<dbReference type="EMBL" id="CP006764">
    <property type="protein sequence ID" value="AIT61665.1"/>
    <property type="molecule type" value="Genomic_DNA"/>
</dbReference>
<dbReference type="AlphaFoldDB" id="A0A097IHR5"/>
<dbReference type="InterPro" id="IPR050266">
    <property type="entry name" value="AB_hydrolase_sf"/>
</dbReference>
<dbReference type="PANTHER" id="PTHR43798">
    <property type="entry name" value="MONOACYLGLYCEROL LIPASE"/>
    <property type="match status" value="1"/>
</dbReference>
<dbReference type="InterPro" id="IPR000073">
    <property type="entry name" value="AB_hydrolase_1"/>
</dbReference>